<dbReference type="PROSITE" id="PS51257">
    <property type="entry name" value="PROKAR_LIPOPROTEIN"/>
    <property type="match status" value="1"/>
</dbReference>
<dbReference type="Proteomes" id="UP000216339">
    <property type="component" value="Unassembled WGS sequence"/>
</dbReference>
<feature type="signal peptide" evidence="1">
    <location>
        <begin position="1"/>
        <end position="24"/>
    </location>
</feature>
<sequence length="226" mass="23299">MRAPLLVSLLAGFVGLTAAGCAGADEAAHFGPEAVPSARAVAALTDTLAEARSTTPRRAAIRRALVRAGVTPFGDGRLQARFQTDLGIPLVGGFIPGRHPLGRAELVVLGTRVDGGAVPAVIEAAHVLVQRSQYATVPERTVEVAFWPGGDGVRQVLRSSLWPRDQIRAFVVAGGEGPATVDGVPVIRLDVDAGGVDLAAALIEQTAEAARIPAPSSDTLATRSPR</sequence>
<organism evidence="2 3">
    <name type="scientific">Rubrivirga marina</name>
    <dbReference type="NCBI Taxonomy" id="1196024"/>
    <lineage>
        <taxon>Bacteria</taxon>
        <taxon>Pseudomonadati</taxon>
        <taxon>Rhodothermota</taxon>
        <taxon>Rhodothermia</taxon>
        <taxon>Rhodothermales</taxon>
        <taxon>Rubricoccaceae</taxon>
        <taxon>Rubrivirga</taxon>
    </lineage>
</organism>
<feature type="chain" id="PRO_5012153763" evidence="1">
    <location>
        <begin position="25"/>
        <end position="226"/>
    </location>
</feature>
<dbReference type="OrthoDB" id="9855879at2"/>
<keyword evidence="1" id="KW-0732">Signal</keyword>
<comment type="caution">
    <text evidence="2">The sequence shown here is derived from an EMBL/GenBank/DDBJ whole genome shotgun (WGS) entry which is preliminary data.</text>
</comment>
<dbReference type="AlphaFoldDB" id="A0A271J489"/>
<dbReference type="SUPFAM" id="SSF53187">
    <property type="entry name" value="Zn-dependent exopeptidases"/>
    <property type="match status" value="1"/>
</dbReference>
<dbReference type="RefSeq" id="WP_095511177.1">
    <property type="nucleotide sequence ID" value="NZ_MQWD01000001.1"/>
</dbReference>
<keyword evidence="3" id="KW-1185">Reference proteome</keyword>
<evidence type="ECO:0000313" key="3">
    <source>
        <dbReference type="Proteomes" id="UP000216339"/>
    </source>
</evidence>
<accession>A0A271J489</accession>
<evidence type="ECO:0000313" key="2">
    <source>
        <dbReference type="EMBL" id="PAP77509.1"/>
    </source>
</evidence>
<gene>
    <name evidence="2" type="ORF">BSZ37_14205</name>
</gene>
<reference evidence="2 3" key="1">
    <citation type="submission" date="2016-11" db="EMBL/GenBank/DDBJ databases">
        <title>Study of marine rhodopsin-containing bacteria.</title>
        <authorList>
            <person name="Yoshizawa S."/>
            <person name="Kumagai Y."/>
            <person name="Kogure K."/>
        </authorList>
    </citation>
    <scope>NUCLEOTIDE SEQUENCE [LARGE SCALE GENOMIC DNA]</scope>
    <source>
        <strain evidence="2 3">SAORIC-28</strain>
    </source>
</reference>
<protein>
    <submittedName>
        <fullName evidence="2">Uncharacterized protein</fullName>
    </submittedName>
</protein>
<dbReference type="EMBL" id="MQWD01000001">
    <property type="protein sequence ID" value="PAP77509.1"/>
    <property type="molecule type" value="Genomic_DNA"/>
</dbReference>
<name>A0A271J489_9BACT</name>
<evidence type="ECO:0000256" key="1">
    <source>
        <dbReference type="SAM" id="SignalP"/>
    </source>
</evidence>
<proteinExistence type="predicted"/>